<sequence length="74" mass="7582">MSAPNVIKPNKGITGQIGNSISSAANYVSKTAQRSSVKASRAITSTPLDCPSNEYPSTGQSTSRSIKAGLRAGL</sequence>
<organism evidence="1 2">
    <name type="scientific">Boeremia exigua</name>
    <dbReference type="NCBI Taxonomy" id="749465"/>
    <lineage>
        <taxon>Eukaryota</taxon>
        <taxon>Fungi</taxon>
        <taxon>Dikarya</taxon>
        <taxon>Ascomycota</taxon>
        <taxon>Pezizomycotina</taxon>
        <taxon>Dothideomycetes</taxon>
        <taxon>Pleosporomycetidae</taxon>
        <taxon>Pleosporales</taxon>
        <taxon>Pleosporineae</taxon>
        <taxon>Didymellaceae</taxon>
        <taxon>Boeremia</taxon>
    </lineage>
</organism>
<dbReference type="EMBL" id="JAPHNI010001436">
    <property type="protein sequence ID" value="KAJ8105608.1"/>
    <property type="molecule type" value="Genomic_DNA"/>
</dbReference>
<comment type="caution">
    <text evidence="1">The sequence shown here is derived from an EMBL/GenBank/DDBJ whole genome shotgun (WGS) entry which is preliminary data.</text>
</comment>
<evidence type="ECO:0000313" key="1">
    <source>
        <dbReference type="EMBL" id="KAJ8105608.1"/>
    </source>
</evidence>
<name>A0ACC2HS08_9PLEO</name>
<gene>
    <name evidence="1" type="ORF">OPT61_g10073</name>
</gene>
<evidence type="ECO:0000313" key="2">
    <source>
        <dbReference type="Proteomes" id="UP001153331"/>
    </source>
</evidence>
<reference evidence="1" key="1">
    <citation type="submission" date="2022-11" db="EMBL/GenBank/DDBJ databases">
        <title>Genome Sequence of Boeremia exigua.</title>
        <authorList>
            <person name="Buettner E."/>
        </authorList>
    </citation>
    <scope>NUCLEOTIDE SEQUENCE</scope>
    <source>
        <strain evidence="1">CU02</strain>
    </source>
</reference>
<proteinExistence type="predicted"/>
<dbReference type="Proteomes" id="UP001153331">
    <property type="component" value="Unassembled WGS sequence"/>
</dbReference>
<protein>
    <submittedName>
        <fullName evidence="1">Uncharacterized protein</fullName>
    </submittedName>
</protein>
<keyword evidence="2" id="KW-1185">Reference proteome</keyword>
<accession>A0ACC2HS08</accession>